<dbReference type="OrthoDB" id="8776710at2"/>
<gene>
    <name evidence="2" type="ORF">SAMN05216260_106311</name>
</gene>
<dbReference type="Gene3D" id="1.10.443.10">
    <property type="entry name" value="Intergrase catalytic core"/>
    <property type="match status" value="1"/>
</dbReference>
<organism evidence="2 3">
    <name type="scientific">Streptomyces griseoaurantiacus</name>
    <dbReference type="NCBI Taxonomy" id="68213"/>
    <lineage>
        <taxon>Bacteria</taxon>
        <taxon>Bacillati</taxon>
        <taxon>Actinomycetota</taxon>
        <taxon>Actinomycetes</taxon>
        <taxon>Kitasatosporales</taxon>
        <taxon>Streptomycetaceae</taxon>
        <taxon>Streptomyces</taxon>
        <taxon>Streptomyces aurantiacus group</taxon>
    </lineage>
</organism>
<dbReference type="SUPFAM" id="SSF56349">
    <property type="entry name" value="DNA breaking-rejoining enzymes"/>
    <property type="match status" value="1"/>
</dbReference>
<proteinExistence type="predicted"/>
<keyword evidence="1" id="KW-0233">DNA recombination</keyword>
<evidence type="ECO:0008006" key="4">
    <source>
        <dbReference type="Google" id="ProtNLM"/>
    </source>
</evidence>
<evidence type="ECO:0000256" key="1">
    <source>
        <dbReference type="ARBA" id="ARBA00023172"/>
    </source>
</evidence>
<protein>
    <recommendedName>
        <fullName evidence="4">Integrase</fullName>
    </recommendedName>
</protein>
<dbReference type="InterPro" id="IPR011010">
    <property type="entry name" value="DNA_brk_join_enz"/>
</dbReference>
<dbReference type="GO" id="GO:0015074">
    <property type="term" value="P:DNA integration"/>
    <property type="evidence" value="ECO:0007669"/>
    <property type="project" value="InterPro"/>
</dbReference>
<dbReference type="GO" id="GO:0006310">
    <property type="term" value="P:DNA recombination"/>
    <property type="evidence" value="ECO:0007669"/>
    <property type="project" value="UniProtKB-KW"/>
</dbReference>
<evidence type="ECO:0000313" key="2">
    <source>
        <dbReference type="EMBL" id="SDF20683.1"/>
    </source>
</evidence>
<name>A0A1G7J705_9ACTN</name>
<dbReference type="InterPro" id="IPR013762">
    <property type="entry name" value="Integrase-like_cat_sf"/>
</dbReference>
<dbReference type="GO" id="GO:0003677">
    <property type="term" value="F:DNA binding"/>
    <property type="evidence" value="ECO:0007669"/>
    <property type="project" value="InterPro"/>
</dbReference>
<sequence length="714" mass="78394">MTTALTIEADPYILPLPGPESPVVLDRWISAGNTHPNSRYSDDVWSMGPLIDNPGDSIHKINWSRCPASLRSEFRRLIWVLINGELRPTYVQERGFQNRSRDGVLSMRDNILQWLKFARWLDRQGVSQVSDCTMEHWKAYAAKIASSGCTRVHAQTVLNWLSDLWAFDQLSASPCGVTQPPWESEGIDDYLPASTGEAGGENKTEPLDPTVIGPLLTWSIRIVEDFSDDILAAWAERRRMHARVTATPSTRGGLAAVKNYLQPLVDSGALLPATVSRKHGITLAHHYVAAVTGASWNQVHDFAWRRGLRELAARRPGPSPMQVPVTGRIEGRPWREFMDYEETPILVRHLATAAAIVILYLTGMRPQEARSLRSGCCPDPQPNPDGSMPRHLIRAHHYKNVRDSDGHHISAGEERAVPWVAITPVVNAIRVLERIVPKGELLFSSTHHDIVGQRKHHGALKRGTLDRRVENLVSWINQEATNQGLDAQMVPEDPHGNLGLSRLRRTLAWHIARRPGGLVALAIQYGHMRTALDARTSTGYGNRARRGFHGELDVETALAAAQTAARLRDATAAGEKISGPAARRALIGATSIPGFEGALTTPKAAAKFLARDGLVLFDNPDAFLICAFKRATALCDPDPDATAPNQFACQLGCGNAVRTDSHAQAAREHADRLDAKAALVPQPLGDRFRRTAGRFRALADAHDSAAQSAEEAIA</sequence>
<dbReference type="AlphaFoldDB" id="A0A1G7J705"/>
<accession>A0A1G7J705</accession>
<dbReference type="Proteomes" id="UP000198614">
    <property type="component" value="Unassembled WGS sequence"/>
</dbReference>
<dbReference type="EMBL" id="FNAX01000006">
    <property type="protein sequence ID" value="SDF20683.1"/>
    <property type="molecule type" value="Genomic_DNA"/>
</dbReference>
<evidence type="ECO:0000313" key="3">
    <source>
        <dbReference type="Proteomes" id="UP000198614"/>
    </source>
</evidence>
<reference evidence="2 3" key="1">
    <citation type="submission" date="2016-10" db="EMBL/GenBank/DDBJ databases">
        <authorList>
            <person name="de Groot N.N."/>
        </authorList>
    </citation>
    <scope>NUCLEOTIDE SEQUENCE [LARGE SCALE GENOMIC DNA]</scope>
    <source>
        <strain evidence="2 3">CGMCC 4.1859</strain>
    </source>
</reference>